<dbReference type="STRING" id="481446.NIT7645_02236"/>
<dbReference type="GO" id="GO:0016829">
    <property type="term" value="F:lyase activity"/>
    <property type="evidence" value="ECO:0007669"/>
    <property type="project" value="UniProtKB-KW"/>
</dbReference>
<dbReference type="CDD" id="cd07262">
    <property type="entry name" value="VOC_like"/>
    <property type="match status" value="1"/>
</dbReference>
<evidence type="ECO:0000313" key="2">
    <source>
        <dbReference type="EMBL" id="CRL10972.1"/>
    </source>
</evidence>
<dbReference type="Proteomes" id="UP000043764">
    <property type="component" value="Unassembled WGS sequence"/>
</dbReference>
<dbReference type="PANTHER" id="PTHR35006:SF1">
    <property type="entry name" value="BLL2941 PROTEIN"/>
    <property type="match status" value="1"/>
</dbReference>
<keyword evidence="3" id="KW-1185">Reference proteome</keyword>
<organism evidence="2 3">
    <name type="scientific">Phaeobacter italicus</name>
    <dbReference type="NCBI Taxonomy" id="481446"/>
    <lineage>
        <taxon>Bacteria</taxon>
        <taxon>Pseudomonadati</taxon>
        <taxon>Pseudomonadota</taxon>
        <taxon>Alphaproteobacteria</taxon>
        <taxon>Rhodobacterales</taxon>
        <taxon>Roseobacteraceae</taxon>
        <taxon>Phaeobacter</taxon>
    </lineage>
</organism>
<gene>
    <name evidence="2" type="ORF">NIT7321_01821</name>
</gene>
<accession>A0A0H5D166</accession>
<feature type="domain" description="VOC" evidence="1">
    <location>
        <begin position="1"/>
        <end position="129"/>
    </location>
</feature>
<keyword evidence="2" id="KW-0456">Lyase</keyword>
<dbReference type="AlphaFoldDB" id="A0A0H5D166"/>
<dbReference type="InterPro" id="IPR004360">
    <property type="entry name" value="Glyas_Fos-R_dOase_dom"/>
</dbReference>
<protein>
    <submittedName>
        <fullName evidence="2">Putative lactoylglutathione lyase</fullName>
    </submittedName>
</protein>
<dbReference type="SUPFAM" id="SSF54593">
    <property type="entry name" value="Glyoxalase/Bleomycin resistance protein/Dihydroxybiphenyl dioxygenase"/>
    <property type="match status" value="1"/>
</dbReference>
<dbReference type="Pfam" id="PF00903">
    <property type="entry name" value="Glyoxalase"/>
    <property type="match status" value="1"/>
</dbReference>
<dbReference type="EMBL" id="CVRL01000023">
    <property type="protein sequence ID" value="CRL10972.1"/>
    <property type="molecule type" value="Genomic_DNA"/>
</dbReference>
<dbReference type="InterPro" id="IPR037523">
    <property type="entry name" value="VOC_core"/>
</dbReference>
<sequence length="138" mass="14577">MIAYITIGSNDLPRAKAFYQAILPPLGYDFSEGCEGLSFVLPVPEGEQPSAPDVYVKRPFDGAPATAGNGMMVAFQARTQAEVRDLHGAALAAGGQDDGAPGFRAAYSAGFYVGYLRDPDGNKIALFSSNPDEPSRDD</sequence>
<dbReference type="PANTHER" id="PTHR35006">
    <property type="entry name" value="GLYOXALASE FAMILY PROTEIN (AFU_ORTHOLOGUE AFUA_5G14830)"/>
    <property type="match status" value="1"/>
</dbReference>
<dbReference type="Gene3D" id="3.10.180.10">
    <property type="entry name" value="2,3-Dihydroxybiphenyl 1,2-Dioxygenase, domain 1"/>
    <property type="match status" value="1"/>
</dbReference>
<name>A0A0H5D166_9RHOB</name>
<dbReference type="PROSITE" id="PS51819">
    <property type="entry name" value="VOC"/>
    <property type="match status" value="1"/>
</dbReference>
<dbReference type="RefSeq" id="WP_050673287.1">
    <property type="nucleotide sequence ID" value="NZ_CVRL01000023.1"/>
</dbReference>
<dbReference type="InterPro" id="IPR029068">
    <property type="entry name" value="Glyas_Bleomycin-R_OHBP_Dase"/>
</dbReference>
<evidence type="ECO:0000313" key="3">
    <source>
        <dbReference type="Proteomes" id="UP000043764"/>
    </source>
</evidence>
<proteinExistence type="predicted"/>
<reference evidence="3" key="1">
    <citation type="submission" date="2015-05" db="EMBL/GenBank/DDBJ databases">
        <authorList>
            <person name="Rodrigo-Torres Lidia"/>
            <person name="Arahal R.David."/>
        </authorList>
    </citation>
    <scope>NUCLEOTIDE SEQUENCE [LARGE SCALE GENOMIC DNA]</scope>
    <source>
        <strain evidence="3">CECT 7321</strain>
    </source>
</reference>
<evidence type="ECO:0000259" key="1">
    <source>
        <dbReference type="PROSITE" id="PS51819"/>
    </source>
</evidence>